<dbReference type="EMBL" id="MU001675">
    <property type="protein sequence ID" value="KAF2459254.1"/>
    <property type="molecule type" value="Genomic_DNA"/>
</dbReference>
<dbReference type="Proteomes" id="UP000799766">
    <property type="component" value="Unassembled WGS sequence"/>
</dbReference>
<proteinExistence type="predicted"/>
<feature type="region of interest" description="Disordered" evidence="1">
    <location>
        <begin position="64"/>
        <end position="90"/>
    </location>
</feature>
<organism evidence="2 3">
    <name type="scientific">Lineolata rhizophorae</name>
    <dbReference type="NCBI Taxonomy" id="578093"/>
    <lineage>
        <taxon>Eukaryota</taxon>
        <taxon>Fungi</taxon>
        <taxon>Dikarya</taxon>
        <taxon>Ascomycota</taxon>
        <taxon>Pezizomycotina</taxon>
        <taxon>Dothideomycetes</taxon>
        <taxon>Dothideomycetes incertae sedis</taxon>
        <taxon>Lineolatales</taxon>
        <taxon>Lineolataceae</taxon>
        <taxon>Lineolata</taxon>
    </lineage>
</organism>
<feature type="compositionally biased region" description="Polar residues" evidence="1">
    <location>
        <begin position="68"/>
        <end position="90"/>
    </location>
</feature>
<accession>A0A6A6P606</accession>
<feature type="compositionally biased region" description="Basic and acidic residues" evidence="1">
    <location>
        <begin position="134"/>
        <end position="146"/>
    </location>
</feature>
<evidence type="ECO:0000313" key="2">
    <source>
        <dbReference type="EMBL" id="KAF2459254.1"/>
    </source>
</evidence>
<sequence>MKASSRYSRSFVGPAQARLVEYTIARTKLAALKDGDIAQFIQLIFANQDSLSCDTFENDLELGIPGNNAETRSNTLFSNPSDSANSASQTDYSLLVEDAARPWHELAKSELAKKTRGTRRNPTTIPPSPATRATPRERNRQCKSGDEAVGQNLAKMYGNSSEYYSVDAPQPQNRLDYLDNPPQAVL</sequence>
<evidence type="ECO:0000313" key="3">
    <source>
        <dbReference type="Proteomes" id="UP000799766"/>
    </source>
</evidence>
<feature type="region of interest" description="Disordered" evidence="1">
    <location>
        <begin position="109"/>
        <end position="149"/>
    </location>
</feature>
<gene>
    <name evidence="2" type="ORF">BDY21DRAFT_362036</name>
</gene>
<feature type="region of interest" description="Disordered" evidence="1">
    <location>
        <begin position="163"/>
        <end position="186"/>
    </location>
</feature>
<protein>
    <submittedName>
        <fullName evidence="2">Uncharacterized protein</fullName>
    </submittedName>
</protein>
<name>A0A6A6P606_9PEZI</name>
<keyword evidence="3" id="KW-1185">Reference proteome</keyword>
<dbReference type="AlphaFoldDB" id="A0A6A6P606"/>
<evidence type="ECO:0000256" key="1">
    <source>
        <dbReference type="SAM" id="MobiDB-lite"/>
    </source>
</evidence>
<reference evidence="2" key="1">
    <citation type="journal article" date="2020" name="Stud. Mycol.">
        <title>101 Dothideomycetes genomes: a test case for predicting lifestyles and emergence of pathogens.</title>
        <authorList>
            <person name="Haridas S."/>
            <person name="Albert R."/>
            <person name="Binder M."/>
            <person name="Bloem J."/>
            <person name="Labutti K."/>
            <person name="Salamov A."/>
            <person name="Andreopoulos B."/>
            <person name="Baker S."/>
            <person name="Barry K."/>
            <person name="Bills G."/>
            <person name="Bluhm B."/>
            <person name="Cannon C."/>
            <person name="Castanera R."/>
            <person name="Culley D."/>
            <person name="Daum C."/>
            <person name="Ezra D."/>
            <person name="Gonzalez J."/>
            <person name="Henrissat B."/>
            <person name="Kuo A."/>
            <person name="Liang C."/>
            <person name="Lipzen A."/>
            <person name="Lutzoni F."/>
            <person name="Magnuson J."/>
            <person name="Mondo S."/>
            <person name="Nolan M."/>
            <person name="Ohm R."/>
            <person name="Pangilinan J."/>
            <person name="Park H.-J."/>
            <person name="Ramirez L."/>
            <person name="Alfaro M."/>
            <person name="Sun H."/>
            <person name="Tritt A."/>
            <person name="Yoshinaga Y."/>
            <person name="Zwiers L.-H."/>
            <person name="Turgeon B."/>
            <person name="Goodwin S."/>
            <person name="Spatafora J."/>
            <person name="Crous P."/>
            <person name="Grigoriev I."/>
        </authorList>
    </citation>
    <scope>NUCLEOTIDE SEQUENCE</scope>
    <source>
        <strain evidence="2">ATCC 16933</strain>
    </source>
</reference>